<dbReference type="CDD" id="cd01115">
    <property type="entry name" value="SLC13_permease"/>
    <property type="match status" value="1"/>
</dbReference>
<keyword evidence="2" id="KW-0813">Transport</keyword>
<feature type="transmembrane region" description="Helical" evidence="6">
    <location>
        <begin position="218"/>
        <end position="241"/>
    </location>
</feature>
<protein>
    <submittedName>
        <fullName evidence="8">Anion transporter</fullName>
    </submittedName>
</protein>
<dbReference type="RefSeq" id="WP_224788690.1">
    <property type="nucleotide sequence ID" value="NZ_CABPRZ010000007.1"/>
</dbReference>
<evidence type="ECO:0000256" key="4">
    <source>
        <dbReference type="ARBA" id="ARBA00022989"/>
    </source>
</evidence>
<dbReference type="PANTHER" id="PTHR10283:SF82">
    <property type="entry name" value="SOLUTE CARRIER FAMILY 13 MEMBER 2"/>
    <property type="match status" value="1"/>
</dbReference>
<feature type="transmembrane region" description="Helical" evidence="6">
    <location>
        <begin position="358"/>
        <end position="377"/>
    </location>
</feature>
<dbReference type="GO" id="GO:0015141">
    <property type="term" value="F:succinate transmembrane transporter activity"/>
    <property type="evidence" value="ECO:0007669"/>
    <property type="project" value="UniProtKB-ARBA"/>
</dbReference>
<keyword evidence="5 6" id="KW-0472">Membrane</keyword>
<feature type="domain" description="Citrate transporter-like" evidence="7">
    <location>
        <begin position="58"/>
        <end position="409"/>
    </location>
</feature>
<dbReference type="InterPro" id="IPR004680">
    <property type="entry name" value="Cit_transptr-like_dom"/>
</dbReference>
<dbReference type="Pfam" id="PF03600">
    <property type="entry name" value="CitMHS"/>
    <property type="match status" value="1"/>
</dbReference>
<keyword evidence="3 6" id="KW-0812">Transmembrane</keyword>
<feature type="transmembrane region" description="Helical" evidence="6">
    <location>
        <begin position="180"/>
        <end position="206"/>
    </location>
</feature>
<evidence type="ECO:0000256" key="3">
    <source>
        <dbReference type="ARBA" id="ARBA00022692"/>
    </source>
</evidence>
<feature type="transmembrane region" description="Helical" evidence="6">
    <location>
        <begin position="132"/>
        <end position="150"/>
    </location>
</feature>
<name>A0A5E4UTX1_9BURK</name>
<gene>
    <name evidence="8" type="ORF">PTE30175_02160</name>
</gene>
<evidence type="ECO:0000313" key="8">
    <source>
        <dbReference type="EMBL" id="VVE02934.1"/>
    </source>
</evidence>
<dbReference type="InterPro" id="IPR031312">
    <property type="entry name" value="Na/sul_symport_CS"/>
</dbReference>
<feature type="transmembrane region" description="Helical" evidence="6">
    <location>
        <begin position="261"/>
        <end position="282"/>
    </location>
</feature>
<sequence>MTTPPTLALDIVSRAMPTLRRNILIVIADIALLVLCMNLLPFDEKANRGLALMAFIGVLWLTEAIHTTLTALLVPLLAVGLGLLDTTNALASFANPIIFLFFGGFALAVALQAQGLDKLLANGLLSLARGHLGWASLILFGGTALLSMWVNNTSTTAMVLPLALGILSKIDPERHRSTHVFVLLGVAFSANIGGLGTVVGSAPNAIAAAHLGIDFMTWFAFGAPLALTLLVSAIAVMYLQLRPRLNERFALDAEPVPWNRARVGTLAIFLATVICWIFSQPISALLGGVKQLDALIAVSAAVAIGVSGVANWSQIQRGTDWGVLMLFGGGLTLSIVLRSSGASEIMSHGVTSLVGQDHALLVVLASAAFVIFLTEFTSNTASAALLIPIFASVAQSMGMSVMLLTSVIAVGASCAFMLPVATPPNAIVFGTGRIRQSDMIRVGLRLNVLSLIVLTSFAWIVWR</sequence>
<feature type="transmembrane region" description="Helical" evidence="6">
    <location>
        <begin position="442"/>
        <end position="462"/>
    </location>
</feature>
<feature type="transmembrane region" description="Helical" evidence="6">
    <location>
        <begin position="23"/>
        <end position="40"/>
    </location>
</feature>
<evidence type="ECO:0000313" key="9">
    <source>
        <dbReference type="Proteomes" id="UP000414233"/>
    </source>
</evidence>
<feature type="transmembrane region" description="Helical" evidence="6">
    <location>
        <begin position="294"/>
        <end position="315"/>
    </location>
</feature>
<dbReference type="InterPro" id="IPR001898">
    <property type="entry name" value="SLC13A/DASS"/>
</dbReference>
<evidence type="ECO:0000256" key="5">
    <source>
        <dbReference type="ARBA" id="ARBA00023136"/>
    </source>
</evidence>
<keyword evidence="4 6" id="KW-1133">Transmembrane helix</keyword>
<dbReference type="NCBIfam" id="TIGR00785">
    <property type="entry name" value="dass"/>
    <property type="match status" value="1"/>
</dbReference>
<dbReference type="EMBL" id="CABPRZ010000007">
    <property type="protein sequence ID" value="VVE02934.1"/>
    <property type="molecule type" value="Genomic_DNA"/>
</dbReference>
<accession>A0A5E4UTX1</accession>
<dbReference type="PANTHER" id="PTHR10283">
    <property type="entry name" value="SOLUTE CARRIER FAMILY 13 MEMBER"/>
    <property type="match status" value="1"/>
</dbReference>
<feature type="transmembrane region" description="Helical" evidence="6">
    <location>
        <begin position="90"/>
        <end position="111"/>
    </location>
</feature>
<feature type="transmembrane region" description="Helical" evidence="6">
    <location>
        <begin position="52"/>
        <end position="78"/>
    </location>
</feature>
<proteinExistence type="predicted"/>
<organism evidence="8 9">
    <name type="scientific">Pandoraea terrae</name>
    <dbReference type="NCBI Taxonomy" id="1537710"/>
    <lineage>
        <taxon>Bacteria</taxon>
        <taxon>Pseudomonadati</taxon>
        <taxon>Pseudomonadota</taxon>
        <taxon>Betaproteobacteria</taxon>
        <taxon>Burkholderiales</taxon>
        <taxon>Burkholderiaceae</taxon>
        <taxon>Pandoraea</taxon>
    </lineage>
</organism>
<reference evidence="8 9" key="1">
    <citation type="submission" date="2019-08" db="EMBL/GenBank/DDBJ databases">
        <authorList>
            <person name="Peeters C."/>
        </authorList>
    </citation>
    <scope>NUCLEOTIDE SEQUENCE [LARGE SCALE GENOMIC DNA]</scope>
    <source>
        <strain evidence="8 9">LMG 30175</strain>
    </source>
</reference>
<evidence type="ECO:0000259" key="7">
    <source>
        <dbReference type="Pfam" id="PF03600"/>
    </source>
</evidence>
<dbReference type="GO" id="GO:0005886">
    <property type="term" value="C:plasma membrane"/>
    <property type="evidence" value="ECO:0007669"/>
    <property type="project" value="TreeGrafter"/>
</dbReference>
<feature type="transmembrane region" description="Helical" evidence="6">
    <location>
        <begin position="397"/>
        <end position="421"/>
    </location>
</feature>
<evidence type="ECO:0000256" key="6">
    <source>
        <dbReference type="SAM" id="Phobius"/>
    </source>
</evidence>
<evidence type="ECO:0000256" key="2">
    <source>
        <dbReference type="ARBA" id="ARBA00022448"/>
    </source>
</evidence>
<dbReference type="AlphaFoldDB" id="A0A5E4UTX1"/>
<evidence type="ECO:0000256" key="1">
    <source>
        <dbReference type="ARBA" id="ARBA00004141"/>
    </source>
</evidence>
<comment type="subcellular location">
    <subcellularLocation>
        <location evidence="1">Membrane</location>
        <topology evidence="1">Multi-pass membrane protein</topology>
    </subcellularLocation>
</comment>
<dbReference type="PROSITE" id="PS01271">
    <property type="entry name" value="NA_SULFATE"/>
    <property type="match status" value="1"/>
</dbReference>
<feature type="transmembrane region" description="Helical" evidence="6">
    <location>
        <begin position="321"/>
        <end position="337"/>
    </location>
</feature>
<keyword evidence="9" id="KW-1185">Reference proteome</keyword>
<dbReference type="Proteomes" id="UP000414233">
    <property type="component" value="Unassembled WGS sequence"/>
</dbReference>